<proteinExistence type="inferred from homology"/>
<evidence type="ECO:0000313" key="11">
    <source>
        <dbReference type="EMBL" id="MBE8610910.1"/>
    </source>
</evidence>
<evidence type="ECO:0000256" key="6">
    <source>
        <dbReference type="ARBA" id="ARBA00022989"/>
    </source>
</evidence>
<keyword evidence="3" id="KW-1003">Cell membrane</keyword>
<feature type="transmembrane region" description="Helical" evidence="9">
    <location>
        <begin position="282"/>
        <end position="300"/>
    </location>
</feature>
<dbReference type="Gene3D" id="1.20.1250.20">
    <property type="entry name" value="MFS general substrate transporter like domains"/>
    <property type="match status" value="2"/>
</dbReference>
<evidence type="ECO:0000256" key="9">
    <source>
        <dbReference type="SAM" id="Phobius"/>
    </source>
</evidence>
<dbReference type="FunFam" id="1.20.1250.20:FF:000015">
    <property type="entry name" value="Nucleoside permease NupG"/>
    <property type="match status" value="1"/>
</dbReference>
<feature type="transmembrane region" description="Helical" evidence="9">
    <location>
        <begin position="94"/>
        <end position="112"/>
    </location>
</feature>
<dbReference type="NCBIfam" id="TIGR00889">
    <property type="entry name" value="2A0110"/>
    <property type="match status" value="1"/>
</dbReference>
<dbReference type="Proteomes" id="UP001182247">
    <property type="component" value="Unassembled WGS sequence"/>
</dbReference>
<feature type="transmembrane region" description="Helical" evidence="9">
    <location>
        <begin position="133"/>
        <end position="150"/>
    </location>
</feature>
<evidence type="ECO:0000256" key="8">
    <source>
        <dbReference type="ARBA" id="ARBA00061021"/>
    </source>
</evidence>
<dbReference type="CDD" id="cd06177">
    <property type="entry name" value="MFS_NHS"/>
    <property type="match status" value="1"/>
</dbReference>
<evidence type="ECO:0000313" key="12">
    <source>
        <dbReference type="EMBL" id="MDS0896480.1"/>
    </source>
</evidence>
<keyword evidence="6 9" id="KW-1133">Transmembrane helix</keyword>
<sequence>MDIKVRLKAMLFLQYFIWGAWLITLGSYMMATLKFTGADVGWIYSTKGLAAVIMPGLVGIIADKFIPANRLYGLCHLICAGALFYAATVTDVNVLFWVMLLNAMAFMPTIALSNSVSYASLQKYNLDPVTHFPSVRVFGTVGFIAAMWAVSLMKFELSNMQLYIAAGASLLLALYSLTLPAIPVVKQTGTTTWAQRYGLDAFVLFKQPVMAVFFLFAMLLGAVLQITNTFGNPFLHDFGRIAEYKDTLVVQYPSVLLSVSQMAEVVFILAIPYFLKRYGIKTVMLISMIAWTLRFGLFAFGEPVSIGFFFLVLSMIVYGCAFDFFNVSGSIFIEKTVSSKIRASAQGLFMMMVNGVGAYAGAIVSGKVVDMFTVDGVKDWQSIWLIFASYTVVLAIIFQFTFRYDHRTEKAAEKAVV</sequence>
<feature type="domain" description="Major facilitator superfamily (MFS) profile" evidence="10">
    <location>
        <begin position="209"/>
        <end position="417"/>
    </location>
</feature>
<keyword evidence="5 9" id="KW-0812">Transmembrane</keyword>
<feature type="transmembrane region" description="Helical" evidence="9">
    <location>
        <begin position="255"/>
        <end position="275"/>
    </location>
</feature>
<dbReference type="InterPro" id="IPR036259">
    <property type="entry name" value="MFS_trans_sf"/>
</dbReference>
<dbReference type="RefSeq" id="WP_004235905.1">
    <property type="nucleotide sequence ID" value="NZ_ABGYJJ040000001.1"/>
</dbReference>
<gene>
    <name evidence="11" type="ORF">CYG68_00505</name>
    <name evidence="12" type="ORF">OSC06_00740</name>
</gene>
<dbReference type="SUPFAM" id="SSF103473">
    <property type="entry name" value="MFS general substrate transporter"/>
    <property type="match status" value="1"/>
</dbReference>
<feature type="transmembrane region" description="Helical" evidence="9">
    <location>
        <begin position="306"/>
        <end position="327"/>
    </location>
</feature>
<evidence type="ECO:0000256" key="4">
    <source>
        <dbReference type="ARBA" id="ARBA00022519"/>
    </source>
</evidence>
<comment type="caution">
    <text evidence="11">The sequence shown here is derived from an EMBL/GenBank/DDBJ whole genome shotgun (WGS) entry which is preliminary data.</text>
</comment>
<keyword evidence="7 9" id="KW-0472">Membrane</keyword>
<accession>A0A2C5TR84</accession>
<protein>
    <submittedName>
        <fullName evidence="11">MFS transporter</fullName>
    </submittedName>
    <submittedName>
        <fullName evidence="12">Nucleoside permease</fullName>
    </submittedName>
</protein>
<evidence type="ECO:0000256" key="3">
    <source>
        <dbReference type="ARBA" id="ARBA00022475"/>
    </source>
</evidence>
<evidence type="ECO:0000256" key="5">
    <source>
        <dbReference type="ARBA" id="ARBA00022692"/>
    </source>
</evidence>
<feature type="transmembrane region" description="Helical" evidence="9">
    <location>
        <begin position="42"/>
        <end position="62"/>
    </location>
</feature>
<dbReference type="GO" id="GO:0015212">
    <property type="term" value="F:cytidine transmembrane transporter activity"/>
    <property type="evidence" value="ECO:0007669"/>
    <property type="project" value="TreeGrafter"/>
</dbReference>
<dbReference type="FunFam" id="1.20.1250.20:FF:000012">
    <property type="entry name" value="Nucleoside permease NupG"/>
    <property type="match status" value="1"/>
</dbReference>
<feature type="transmembrane region" description="Helical" evidence="9">
    <location>
        <begin position="12"/>
        <end position="30"/>
    </location>
</feature>
<keyword evidence="2" id="KW-0813">Transport</keyword>
<evidence type="ECO:0000256" key="2">
    <source>
        <dbReference type="ARBA" id="ARBA00022448"/>
    </source>
</evidence>
<feature type="transmembrane region" description="Helical" evidence="9">
    <location>
        <begin position="162"/>
        <end position="182"/>
    </location>
</feature>
<feature type="transmembrane region" description="Helical" evidence="9">
    <location>
        <begin position="348"/>
        <end position="369"/>
    </location>
</feature>
<reference evidence="11" key="1">
    <citation type="submission" date="2017-12" db="EMBL/GenBank/DDBJ databases">
        <title>Genome sequencing and analysis.</title>
        <authorList>
            <person name="Huang Y.-T."/>
        </authorList>
    </citation>
    <scope>NUCLEOTIDE SEQUENCE</scope>
    <source>
        <strain evidence="11">VGH116</strain>
    </source>
</reference>
<dbReference type="PROSITE" id="PS50850">
    <property type="entry name" value="MFS"/>
    <property type="match status" value="1"/>
</dbReference>
<comment type="similarity">
    <text evidence="8">Belongs to the major facilitator superfamily. Nucleoside:H(+) symporter (NHS) (TC 2.A.1.10) family.</text>
</comment>
<reference evidence="12" key="2">
    <citation type="submission" date="2023-02" db="EMBL/GenBank/DDBJ databases">
        <title>Detection, antimicrobial susceptibility and genomic characterization of NDM-producing species of Morganellaceae, Yersiniaceae, and Enterobacteriaceae other than Klebsiella.</title>
        <authorList>
            <person name="Camargo C.H."/>
            <person name="Sacchi C.T."/>
            <person name="Campos K.R."/>
        </authorList>
    </citation>
    <scope>NUCLEOTIDE SEQUENCE</scope>
    <source>
        <strain evidence="12">1189_21</strain>
    </source>
</reference>
<dbReference type="PANTHER" id="PTHR23522">
    <property type="entry name" value="BLL5896 PROTEIN"/>
    <property type="match status" value="1"/>
</dbReference>
<evidence type="ECO:0000313" key="13">
    <source>
        <dbReference type="Proteomes" id="UP000650477"/>
    </source>
</evidence>
<dbReference type="EMBL" id="PKLF01000001">
    <property type="protein sequence ID" value="MBE8610910.1"/>
    <property type="molecule type" value="Genomic_DNA"/>
</dbReference>
<organism evidence="11 13">
    <name type="scientific">Morganella morganii</name>
    <name type="common">Proteus morganii</name>
    <dbReference type="NCBI Taxonomy" id="582"/>
    <lineage>
        <taxon>Bacteria</taxon>
        <taxon>Pseudomonadati</taxon>
        <taxon>Pseudomonadota</taxon>
        <taxon>Gammaproteobacteria</taxon>
        <taxon>Enterobacterales</taxon>
        <taxon>Morganellaceae</taxon>
        <taxon>Morganella</taxon>
    </lineage>
</organism>
<comment type="subcellular location">
    <subcellularLocation>
        <location evidence="1">Cell inner membrane</location>
        <topology evidence="1">Multi-pass membrane protein</topology>
    </subcellularLocation>
</comment>
<dbReference type="InterPro" id="IPR020846">
    <property type="entry name" value="MFS_dom"/>
</dbReference>
<dbReference type="GO" id="GO:0005886">
    <property type="term" value="C:plasma membrane"/>
    <property type="evidence" value="ECO:0007669"/>
    <property type="project" value="UniProtKB-SubCell"/>
</dbReference>
<dbReference type="PANTHER" id="PTHR23522:SF9">
    <property type="entry name" value="XANTHOSINE PERMEASE"/>
    <property type="match status" value="1"/>
</dbReference>
<dbReference type="AlphaFoldDB" id="A0A2C5TR84"/>
<feature type="transmembrane region" description="Helical" evidence="9">
    <location>
        <begin position="71"/>
        <end position="88"/>
    </location>
</feature>
<dbReference type="InterPro" id="IPR004740">
    <property type="entry name" value="Nuc_H_symport"/>
</dbReference>
<name>A0A2C5TR84_MORMO</name>
<evidence type="ECO:0000256" key="7">
    <source>
        <dbReference type="ARBA" id="ARBA00023136"/>
    </source>
</evidence>
<dbReference type="GeneID" id="93361492"/>
<dbReference type="Pfam" id="PF03825">
    <property type="entry name" value="Nuc_H_symport"/>
    <property type="match status" value="1"/>
</dbReference>
<evidence type="ECO:0000259" key="10">
    <source>
        <dbReference type="PROSITE" id="PS50850"/>
    </source>
</evidence>
<feature type="transmembrane region" description="Helical" evidence="9">
    <location>
        <begin position="203"/>
        <end position="226"/>
    </location>
</feature>
<evidence type="ECO:0000256" key="1">
    <source>
        <dbReference type="ARBA" id="ARBA00004429"/>
    </source>
</evidence>
<feature type="transmembrane region" description="Helical" evidence="9">
    <location>
        <begin position="381"/>
        <end position="402"/>
    </location>
</feature>
<keyword evidence="4" id="KW-0997">Cell inner membrane</keyword>
<dbReference type="EMBL" id="JAPKIY010000002">
    <property type="protein sequence ID" value="MDS0896480.1"/>
    <property type="molecule type" value="Genomic_DNA"/>
</dbReference>
<dbReference type="Proteomes" id="UP000650477">
    <property type="component" value="Unassembled WGS sequence"/>
</dbReference>
<dbReference type="GO" id="GO:0015213">
    <property type="term" value="F:uridine transmembrane transporter activity"/>
    <property type="evidence" value="ECO:0007669"/>
    <property type="project" value="TreeGrafter"/>
</dbReference>